<sequence length="133" mass="14913">MATELTEGEHSRGLRCSVRDGRRRWADRKRAHHRLLLRREFVLNRKRLPHLFRCLAGNRAHSADGRCRHCAAAPASAGAPSRRPPLPCCPRAGVVFGSPRRRRRTPRPPPAPQRTPPLAPQHTPPAVAVSKQN</sequence>
<feature type="region of interest" description="Disordered" evidence="1">
    <location>
        <begin position="94"/>
        <end position="133"/>
    </location>
</feature>
<evidence type="ECO:0000256" key="1">
    <source>
        <dbReference type="SAM" id="MobiDB-lite"/>
    </source>
</evidence>
<evidence type="ECO:0000313" key="2">
    <source>
        <dbReference type="EMBL" id="BAC19973.1"/>
    </source>
</evidence>
<organism evidence="2 4">
    <name type="scientific">Oryza sativa subsp. japonica</name>
    <name type="common">Rice</name>
    <dbReference type="NCBI Taxonomy" id="39947"/>
    <lineage>
        <taxon>Eukaryota</taxon>
        <taxon>Viridiplantae</taxon>
        <taxon>Streptophyta</taxon>
        <taxon>Embryophyta</taxon>
        <taxon>Tracheophyta</taxon>
        <taxon>Spermatophyta</taxon>
        <taxon>Magnoliopsida</taxon>
        <taxon>Liliopsida</taxon>
        <taxon>Poales</taxon>
        <taxon>Poaceae</taxon>
        <taxon>BOP clade</taxon>
        <taxon>Oryzoideae</taxon>
        <taxon>Oryzeae</taxon>
        <taxon>Oryzinae</taxon>
        <taxon>Oryza</taxon>
        <taxon>Oryza sativa</taxon>
    </lineage>
</organism>
<gene>
    <name evidence="2" type="primary">OJ1343_B12.135</name>
    <name evidence="3" type="ORF">OSJNBa0077B15.113</name>
</gene>
<proteinExistence type="predicted"/>
<dbReference type="EMBL" id="AP003824">
    <property type="protein sequence ID" value="BAC19973.1"/>
    <property type="molecule type" value="Genomic_DNA"/>
</dbReference>
<accession>Q8H5C4</accession>
<reference evidence="3" key="2">
    <citation type="submission" date="2002-06" db="EMBL/GenBank/DDBJ databases">
        <title>Oryza sativa nipponbare(GA3) genomic DNA, chromosome 7, BAC clone:OSJNBa0077B15.</title>
        <authorList>
            <person name="Sasaki T."/>
            <person name="Matsumoto T."/>
            <person name="Katayose Y."/>
        </authorList>
    </citation>
    <scope>NUCLEOTIDE SEQUENCE</scope>
</reference>
<dbReference type="Proteomes" id="UP000000763">
    <property type="component" value="Chromosome 7"/>
</dbReference>
<reference evidence="4" key="3">
    <citation type="journal article" date="2005" name="Nature">
        <title>The map-based sequence of the rice genome.</title>
        <authorList>
            <consortium name="International rice genome sequencing project (IRGSP)"/>
            <person name="Matsumoto T."/>
            <person name="Wu J."/>
            <person name="Kanamori H."/>
            <person name="Katayose Y."/>
            <person name="Fujisawa M."/>
            <person name="Namiki N."/>
            <person name="Mizuno H."/>
            <person name="Yamamoto K."/>
            <person name="Antonio B.A."/>
            <person name="Baba T."/>
            <person name="Sakata K."/>
            <person name="Nagamura Y."/>
            <person name="Aoki H."/>
            <person name="Arikawa K."/>
            <person name="Arita K."/>
            <person name="Bito T."/>
            <person name="Chiden Y."/>
            <person name="Fujitsuka N."/>
            <person name="Fukunaka R."/>
            <person name="Hamada M."/>
            <person name="Harada C."/>
            <person name="Hayashi A."/>
            <person name="Hijishita S."/>
            <person name="Honda M."/>
            <person name="Hosokawa S."/>
            <person name="Ichikawa Y."/>
            <person name="Idonuma A."/>
            <person name="Iijima M."/>
            <person name="Ikeda M."/>
            <person name="Ikeno M."/>
            <person name="Ito K."/>
            <person name="Ito S."/>
            <person name="Ito T."/>
            <person name="Ito Y."/>
            <person name="Ito Y."/>
            <person name="Iwabuchi A."/>
            <person name="Kamiya K."/>
            <person name="Karasawa W."/>
            <person name="Kurita K."/>
            <person name="Katagiri S."/>
            <person name="Kikuta A."/>
            <person name="Kobayashi H."/>
            <person name="Kobayashi N."/>
            <person name="Machita K."/>
            <person name="Maehara T."/>
            <person name="Masukawa M."/>
            <person name="Mizubayashi T."/>
            <person name="Mukai Y."/>
            <person name="Nagasaki H."/>
            <person name="Nagata Y."/>
            <person name="Naito S."/>
            <person name="Nakashima M."/>
            <person name="Nakama Y."/>
            <person name="Nakamichi Y."/>
            <person name="Nakamura M."/>
            <person name="Meguro A."/>
            <person name="Negishi M."/>
            <person name="Ohta I."/>
            <person name="Ohta T."/>
            <person name="Okamoto M."/>
            <person name="Ono N."/>
            <person name="Saji S."/>
            <person name="Sakaguchi M."/>
            <person name="Sakai K."/>
            <person name="Shibata M."/>
            <person name="Shimokawa T."/>
            <person name="Song J."/>
            <person name="Takazaki Y."/>
            <person name="Terasawa K."/>
            <person name="Tsugane M."/>
            <person name="Tsuji K."/>
            <person name="Ueda S."/>
            <person name="Waki K."/>
            <person name="Yamagata H."/>
            <person name="Yamamoto M."/>
            <person name="Yamamoto S."/>
            <person name="Yamane H."/>
            <person name="Yoshiki S."/>
            <person name="Yoshihara R."/>
            <person name="Yukawa K."/>
            <person name="Zhong H."/>
            <person name="Yano M."/>
            <person name="Yuan Q."/>
            <person name="Ouyang S."/>
            <person name="Liu J."/>
            <person name="Jones K.M."/>
            <person name="Gansberger K."/>
            <person name="Moffat K."/>
            <person name="Hill J."/>
            <person name="Bera J."/>
            <person name="Fadrosh D."/>
            <person name="Jin S."/>
            <person name="Johri S."/>
            <person name="Kim M."/>
            <person name="Overton L."/>
            <person name="Reardon M."/>
            <person name="Tsitrin T."/>
            <person name="Vuong H."/>
            <person name="Weaver B."/>
            <person name="Ciecko A."/>
            <person name="Tallon L."/>
            <person name="Jackson J."/>
            <person name="Pai G."/>
            <person name="Aken S.V."/>
            <person name="Utterback T."/>
            <person name="Reidmuller S."/>
            <person name="Feldblyum T."/>
            <person name="Hsiao J."/>
            <person name="Zismann V."/>
            <person name="Iobst S."/>
            <person name="de Vazeille A.R."/>
            <person name="Buell C.R."/>
            <person name="Ying K."/>
            <person name="Li Y."/>
            <person name="Lu T."/>
            <person name="Huang Y."/>
            <person name="Zhao Q."/>
            <person name="Feng Q."/>
            <person name="Zhang L."/>
            <person name="Zhu J."/>
            <person name="Weng Q."/>
            <person name="Mu J."/>
            <person name="Lu Y."/>
            <person name="Fan D."/>
            <person name="Liu Y."/>
            <person name="Guan J."/>
            <person name="Zhang Y."/>
            <person name="Yu S."/>
            <person name="Liu X."/>
            <person name="Zhang Y."/>
            <person name="Hong G."/>
            <person name="Han B."/>
            <person name="Choisne N."/>
            <person name="Demange N."/>
            <person name="Orjeda G."/>
            <person name="Samain S."/>
            <person name="Cattolico L."/>
            <person name="Pelletier E."/>
            <person name="Couloux A."/>
            <person name="Segurens B."/>
            <person name="Wincker P."/>
            <person name="D'Hont A."/>
            <person name="Scarpelli C."/>
            <person name="Weissenbach J."/>
            <person name="Salanoubat M."/>
            <person name="Quetier F."/>
            <person name="Yu Y."/>
            <person name="Kim H.R."/>
            <person name="Rambo T."/>
            <person name="Currie J."/>
            <person name="Collura K."/>
            <person name="Luo M."/>
            <person name="Yang T."/>
            <person name="Ammiraju J.S.S."/>
            <person name="Engler F."/>
            <person name="Soderlund C."/>
            <person name="Wing R.A."/>
            <person name="Palmer L.E."/>
            <person name="de la Bastide M."/>
            <person name="Spiegel L."/>
            <person name="Nascimento L."/>
            <person name="Zutavern T."/>
            <person name="O'Shaughnessy A."/>
            <person name="Dike S."/>
            <person name="Dedhia N."/>
            <person name="Preston R."/>
            <person name="Balija V."/>
            <person name="McCombie W.R."/>
            <person name="Chow T."/>
            <person name="Chen H."/>
            <person name="Chung M."/>
            <person name="Chen C."/>
            <person name="Shaw J."/>
            <person name="Wu H."/>
            <person name="Hsiao K."/>
            <person name="Chao Y."/>
            <person name="Chu M."/>
            <person name="Cheng C."/>
            <person name="Hour A."/>
            <person name="Lee P."/>
            <person name="Lin S."/>
            <person name="Lin Y."/>
            <person name="Liou J."/>
            <person name="Liu S."/>
            <person name="Hsing Y."/>
            <person name="Raghuvanshi S."/>
            <person name="Mohanty A."/>
            <person name="Bharti A.K."/>
            <person name="Gaur A."/>
            <person name="Gupta V."/>
            <person name="Kumar D."/>
            <person name="Ravi V."/>
            <person name="Vij S."/>
            <person name="Kapur A."/>
            <person name="Khurana P."/>
            <person name="Khurana P."/>
            <person name="Khurana J.P."/>
            <person name="Tyagi A.K."/>
            <person name="Gaikwad K."/>
            <person name="Singh A."/>
            <person name="Dalal V."/>
            <person name="Srivastava S."/>
            <person name="Dixit A."/>
            <person name="Pal A.K."/>
            <person name="Ghazi I.A."/>
            <person name="Yadav M."/>
            <person name="Pandit A."/>
            <person name="Bhargava A."/>
            <person name="Sureshbabu K."/>
            <person name="Batra K."/>
            <person name="Sharma T.R."/>
            <person name="Mohapatra T."/>
            <person name="Singh N.K."/>
            <person name="Messing J."/>
            <person name="Nelson A.B."/>
            <person name="Fuks G."/>
            <person name="Kavchok S."/>
            <person name="Keizer G."/>
            <person name="Linton E."/>
            <person name="Llaca V."/>
            <person name="Song R."/>
            <person name="Tanyolac B."/>
            <person name="Young S."/>
            <person name="Ho-Il K."/>
            <person name="Hahn J.H."/>
            <person name="Sangsakoo G."/>
            <person name="Vanavichit A."/>
            <person name="de Mattos Luiz.A.T."/>
            <person name="Zimmer P.D."/>
            <person name="Malone G."/>
            <person name="Dellagostin O."/>
            <person name="de Oliveira A.C."/>
            <person name="Bevan M."/>
            <person name="Bancroft I."/>
            <person name="Minx P."/>
            <person name="Cordum H."/>
            <person name="Wilson R."/>
            <person name="Cheng Z."/>
            <person name="Jin W."/>
            <person name="Jiang J."/>
            <person name="Leong S.A."/>
            <person name="Iwama H."/>
            <person name="Gojobori T."/>
            <person name="Itoh T."/>
            <person name="Niimura Y."/>
            <person name="Fujii Y."/>
            <person name="Habara T."/>
            <person name="Sakai H."/>
            <person name="Sato Y."/>
            <person name="Wilson G."/>
            <person name="Kumar K."/>
            <person name="McCouch S."/>
            <person name="Juretic N."/>
            <person name="Hoen D."/>
            <person name="Wright S."/>
            <person name="Bruskiewich R."/>
            <person name="Bureau T."/>
            <person name="Miyao A."/>
            <person name="Hirochika H."/>
            <person name="Nishikawa T."/>
            <person name="Kadowaki K."/>
            <person name="Sugiura M."/>
            <person name="Burr B."/>
            <person name="Sasaki T."/>
        </authorList>
    </citation>
    <scope>NUCLEOTIDE SEQUENCE [LARGE SCALE GENOMIC DNA]</scope>
    <source>
        <strain evidence="4">cv. Nipponbare</strain>
    </source>
</reference>
<feature type="compositionally biased region" description="Pro residues" evidence="1">
    <location>
        <begin position="107"/>
        <end position="123"/>
    </location>
</feature>
<dbReference type="AlphaFoldDB" id="Q8H5C4"/>
<evidence type="ECO:0000313" key="3">
    <source>
        <dbReference type="EMBL" id="BAD31473.1"/>
    </source>
</evidence>
<name>Q8H5C4_ORYSJ</name>
<reference evidence="2" key="1">
    <citation type="submission" date="2001-07" db="EMBL/GenBank/DDBJ databases">
        <title>Oryza sativa nipponbare(GA3) genomic DNA, chromosome 7, BAC clone:OJ1343_B12.</title>
        <authorList>
            <person name="Sasaki T."/>
            <person name="Matsumoto T."/>
            <person name="Yamamoto K."/>
        </authorList>
    </citation>
    <scope>NUCLEOTIDE SEQUENCE</scope>
</reference>
<dbReference type="EMBL" id="AP005473">
    <property type="protein sequence ID" value="BAD31473.1"/>
    <property type="molecule type" value="Genomic_DNA"/>
</dbReference>
<reference evidence="4" key="4">
    <citation type="journal article" date="2008" name="Nucleic Acids Res.">
        <title>The rice annotation project database (RAP-DB): 2008 update.</title>
        <authorList>
            <consortium name="The rice annotation project (RAP)"/>
        </authorList>
    </citation>
    <scope>GENOME REANNOTATION</scope>
    <source>
        <strain evidence="4">cv. Nipponbare</strain>
    </source>
</reference>
<evidence type="ECO:0000313" key="4">
    <source>
        <dbReference type="Proteomes" id="UP000000763"/>
    </source>
</evidence>
<protein>
    <submittedName>
        <fullName evidence="2">Uncharacterized protein</fullName>
    </submittedName>
</protein>